<name>T1L246_TETUR</name>
<dbReference type="Proteomes" id="UP000015104">
    <property type="component" value="Unassembled WGS sequence"/>
</dbReference>
<dbReference type="InterPro" id="IPR012942">
    <property type="entry name" value="SRR1-like"/>
</dbReference>
<keyword evidence="4" id="KW-1185">Reference proteome</keyword>
<feature type="domain" description="SRR1-like" evidence="2">
    <location>
        <begin position="109"/>
        <end position="246"/>
    </location>
</feature>
<protein>
    <recommendedName>
        <fullName evidence="2">SRR1-like domain-containing protein</fullName>
    </recommendedName>
</protein>
<reference evidence="3" key="2">
    <citation type="submission" date="2015-06" db="UniProtKB">
        <authorList>
            <consortium name="EnsemblMetazoa"/>
        </authorList>
    </citation>
    <scope>IDENTIFICATION</scope>
</reference>
<evidence type="ECO:0000259" key="2">
    <source>
        <dbReference type="Pfam" id="PF07985"/>
    </source>
</evidence>
<accession>T1L246</accession>
<dbReference type="PANTHER" id="PTHR28626">
    <property type="entry name" value="SRR1-LIKE PROTEIN"/>
    <property type="match status" value="1"/>
</dbReference>
<dbReference type="eggNOG" id="KOG3131">
    <property type="taxonomic scope" value="Eukaryota"/>
</dbReference>
<dbReference type="AlphaFoldDB" id="T1L246"/>
<dbReference type="PANTHER" id="PTHR28626:SF3">
    <property type="entry name" value="SRR1-LIKE PROTEIN"/>
    <property type="match status" value="1"/>
</dbReference>
<comment type="similarity">
    <text evidence="1">Belongs to the SRR1 family.</text>
</comment>
<dbReference type="HOGENOM" id="CLU_062516_3_0_1"/>
<dbReference type="EnsemblMetazoa" id="tetur32g01980.1">
    <property type="protein sequence ID" value="tetur32g01980.1"/>
    <property type="gene ID" value="tetur32g01980"/>
</dbReference>
<sequence>MNAKCLSTDGFTIVNRRRKGKKKNPSSNQRSQLAYCFIDQCDEKEVDDQEFSSRLSSKLDKCSETLKRIKFVERVIHGLSQPIGNKVGTNTSTDDKKRFDNSRMNSDKCPFRQFGQVVSYGIGRFSASKESLYQLSLLFILKNEKIVTAEEWLIYDPVFTDHEKKFLSANGFKIMDVNEKGARKITSSTFFYMPHCPIPMYNNLLWSNWSSSSLSKMVLLGTSFESLVNSFIDSDQQKDFAYLIHTYQSNLTIEFPLNAPSDIYEARFFEKS</sequence>
<dbReference type="EMBL" id="CAEY01000925">
    <property type="status" value="NOT_ANNOTATED_CDS"/>
    <property type="molecule type" value="Genomic_DNA"/>
</dbReference>
<evidence type="ECO:0000256" key="1">
    <source>
        <dbReference type="ARBA" id="ARBA00009856"/>
    </source>
</evidence>
<organism evidence="3 4">
    <name type="scientific">Tetranychus urticae</name>
    <name type="common">Two-spotted spider mite</name>
    <dbReference type="NCBI Taxonomy" id="32264"/>
    <lineage>
        <taxon>Eukaryota</taxon>
        <taxon>Metazoa</taxon>
        <taxon>Ecdysozoa</taxon>
        <taxon>Arthropoda</taxon>
        <taxon>Chelicerata</taxon>
        <taxon>Arachnida</taxon>
        <taxon>Acari</taxon>
        <taxon>Acariformes</taxon>
        <taxon>Trombidiformes</taxon>
        <taxon>Prostigmata</taxon>
        <taxon>Eleutherengona</taxon>
        <taxon>Raphignathae</taxon>
        <taxon>Tetranychoidea</taxon>
        <taxon>Tetranychidae</taxon>
        <taxon>Tetranychus</taxon>
    </lineage>
</organism>
<evidence type="ECO:0000313" key="3">
    <source>
        <dbReference type="EnsemblMetazoa" id="tetur32g01980.1"/>
    </source>
</evidence>
<dbReference type="GO" id="GO:0005737">
    <property type="term" value="C:cytoplasm"/>
    <property type="evidence" value="ECO:0007669"/>
    <property type="project" value="TreeGrafter"/>
</dbReference>
<reference evidence="4" key="1">
    <citation type="submission" date="2011-08" db="EMBL/GenBank/DDBJ databases">
        <authorList>
            <person name="Rombauts S."/>
        </authorList>
    </citation>
    <scope>NUCLEOTIDE SEQUENCE</scope>
    <source>
        <strain evidence="4">London</strain>
    </source>
</reference>
<dbReference type="Pfam" id="PF07985">
    <property type="entry name" value="SRR1"/>
    <property type="match status" value="1"/>
</dbReference>
<evidence type="ECO:0000313" key="4">
    <source>
        <dbReference type="Proteomes" id="UP000015104"/>
    </source>
</evidence>
<proteinExistence type="inferred from homology"/>
<dbReference type="STRING" id="32264.T1L246"/>
<dbReference type="InterPro" id="IPR040044">
    <property type="entry name" value="SRR1L"/>
</dbReference>
<dbReference type="GO" id="GO:0005634">
    <property type="term" value="C:nucleus"/>
    <property type="evidence" value="ECO:0007669"/>
    <property type="project" value="TreeGrafter"/>
</dbReference>